<organism evidence="1 2">
    <name type="scientific">Streptomyces nitrosporeus</name>
    <dbReference type="NCBI Taxonomy" id="28894"/>
    <lineage>
        <taxon>Bacteria</taxon>
        <taxon>Bacillati</taxon>
        <taxon>Actinomycetota</taxon>
        <taxon>Actinomycetes</taxon>
        <taxon>Kitasatosporales</taxon>
        <taxon>Streptomycetaceae</taxon>
        <taxon>Streptomyces</taxon>
    </lineage>
</organism>
<dbReference type="OrthoDB" id="3398267at2"/>
<gene>
    <name evidence="1" type="ORF">CP967_31195</name>
</gene>
<dbReference type="EMBL" id="CP023702">
    <property type="protein sequence ID" value="QEU75838.1"/>
    <property type="molecule type" value="Genomic_DNA"/>
</dbReference>
<dbReference type="PANTHER" id="PTHR31340">
    <property type="entry name" value="MITOCHONDRIAL GENOME MAINTENANCE EXONUCLEASE 1"/>
    <property type="match status" value="1"/>
</dbReference>
<reference evidence="1 2" key="1">
    <citation type="submission" date="2017-09" db="EMBL/GenBank/DDBJ databases">
        <authorList>
            <person name="Lee N."/>
            <person name="Cho B.-K."/>
        </authorList>
    </citation>
    <scope>NUCLEOTIDE SEQUENCE [LARGE SCALE GENOMIC DNA]</scope>
    <source>
        <strain evidence="1 2">ATCC 12769</strain>
    </source>
</reference>
<dbReference type="Proteomes" id="UP000326178">
    <property type="component" value="Chromosome"/>
</dbReference>
<dbReference type="RefSeq" id="WP_150491154.1">
    <property type="nucleotide sequence ID" value="NZ_BMUV01000003.1"/>
</dbReference>
<dbReference type="AlphaFoldDB" id="A0A5J6FHK5"/>
<evidence type="ECO:0000313" key="2">
    <source>
        <dbReference type="Proteomes" id="UP000326178"/>
    </source>
</evidence>
<dbReference type="Gene3D" id="3.90.320.10">
    <property type="match status" value="1"/>
</dbReference>
<dbReference type="KEGG" id="snk:CP967_31195"/>
<dbReference type="PANTHER" id="PTHR31340:SF3">
    <property type="entry name" value="MITOCHONDRIAL GENOME MAINTENANCE EXONUCLEASE 1"/>
    <property type="match status" value="1"/>
</dbReference>
<name>A0A5J6FHK5_9ACTN</name>
<sequence>MAGVSTIKRGGSRFYVDPDDGRIKVPGVTSIAGMAPKDFLTYWNAKIVAETAVEHRDTVLKLAERDPAGAVDYLKGAPRRYTRAASDLGSAAHDMFERQARGDTINPRHVHADIKPHVRWFDEFLQEIQPEFLHLEETVWSDEHLYAGSFDAIARIDGEVVLLDWKTSKAVYDSVALQLSAYRYANRIILAETGESVDVPAMTGGAVLHVRPEGWQFVPVECGEEVFRAFLALREVFDWERDGKKGVVGRPIAKGGEQETGTMRRAA</sequence>
<accession>A0A5J6FHK5</accession>
<evidence type="ECO:0000313" key="1">
    <source>
        <dbReference type="EMBL" id="QEU75838.1"/>
    </source>
</evidence>
<dbReference type="InterPro" id="IPR011604">
    <property type="entry name" value="PDDEXK-like_dom_sf"/>
</dbReference>
<protein>
    <recommendedName>
        <fullName evidence="3">PD-(D/E)XK endonuclease-like domain-containing protein</fullName>
    </recommendedName>
</protein>
<keyword evidence="2" id="KW-1185">Reference proteome</keyword>
<dbReference type="GO" id="GO:0008297">
    <property type="term" value="F:single-stranded DNA exodeoxyribonuclease activity"/>
    <property type="evidence" value="ECO:0007669"/>
    <property type="project" value="TreeGrafter"/>
</dbReference>
<evidence type="ECO:0008006" key="3">
    <source>
        <dbReference type="Google" id="ProtNLM"/>
    </source>
</evidence>
<proteinExistence type="predicted"/>